<protein>
    <recommendedName>
        <fullName evidence="1">Reverse transcriptase zinc-binding domain-containing protein</fullName>
    </recommendedName>
</protein>
<proteinExistence type="predicted"/>
<comment type="caution">
    <text evidence="2">The sequence shown here is derived from an EMBL/GenBank/DDBJ whole genome shotgun (WGS) entry which is preliminary data.</text>
</comment>
<dbReference type="InterPro" id="IPR026960">
    <property type="entry name" value="RVT-Znf"/>
</dbReference>
<evidence type="ECO:0000259" key="1">
    <source>
        <dbReference type="Pfam" id="PF13966"/>
    </source>
</evidence>
<reference evidence="2" key="2">
    <citation type="journal article" date="2024" name="Plant">
        <title>Genomic evolution and insights into agronomic trait innovations of Sesamum species.</title>
        <authorList>
            <person name="Miao H."/>
            <person name="Wang L."/>
            <person name="Qu L."/>
            <person name="Liu H."/>
            <person name="Sun Y."/>
            <person name="Le M."/>
            <person name="Wang Q."/>
            <person name="Wei S."/>
            <person name="Zheng Y."/>
            <person name="Lin W."/>
            <person name="Duan Y."/>
            <person name="Cao H."/>
            <person name="Xiong S."/>
            <person name="Wang X."/>
            <person name="Wei L."/>
            <person name="Li C."/>
            <person name="Ma Q."/>
            <person name="Ju M."/>
            <person name="Zhao R."/>
            <person name="Li G."/>
            <person name="Mu C."/>
            <person name="Tian Q."/>
            <person name="Mei H."/>
            <person name="Zhang T."/>
            <person name="Gao T."/>
            <person name="Zhang H."/>
        </authorList>
    </citation>
    <scope>NUCLEOTIDE SEQUENCE</scope>
    <source>
        <strain evidence="2">G01</strain>
    </source>
</reference>
<organism evidence="2">
    <name type="scientific">Sesamum angustifolium</name>
    <dbReference type="NCBI Taxonomy" id="2727405"/>
    <lineage>
        <taxon>Eukaryota</taxon>
        <taxon>Viridiplantae</taxon>
        <taxon>Streptophyta</taxon>
        <taxon>Embryophyta</taxon>
        <taxon>Tracheophyta</taxon>
        <taxon>Spermatophyta</taxon>
        <taxon>Magnoliopsida</taxon>
        <taxon>eudicotyledons</taxon>
        <taxon>Gunneridae</taxon>
        <taxon>Pentapetalae</taxon>
        <taxon>asterids</taxon>
        <taxon>lamiids</taxon>
        <taxon>Lamiales</taxon>
        <taxon>Pedaliaceae</taxon>
        <taxon>Sesamum</taxon>
    </lineage>
</organism>
<dbReference type="PANTHER" id="PTHR33116:SF80">
    <property type="entry name" value="REVERSE TRANSCRIPTASE ZINC-BINDING DOMAIN-CONTAINING PROTEIN"/>
    <property type="match status" value="1"/>
</dbReference>
<dbReference type="EMBL" id="JACGWK010000006">
    <property type="protein sequence ID" value="KAL0349283.1"/>
    <property type="molecule type" value="Genomic_DNA"/>
</dbReference>
<reference evidence="2" key="1">
    <citation type="submission" date="2020-06" db="EMBL/GenBank/DDBJ databases">
        <authorList>
            <person name="Li T."/>
            <person name="Hu X."/>
            <person name="Zhang T."/>
            <person name="Song X."/>
            <person name="Zhang H."/>
            <person name="Dai N."/>
            <person name="Sheng W."/>
            <person name="Hou X."/>
            <person name="Wei L."/>
        </authorList>
    </citation>
    <scope>NUCLEOTIDE SEQUENCE</scope>
    <source>
        <strain evidence="2">G01</strain>
        <tissue evidence="2">Leaf</tissue>
    </source>
</reference>
<sequence>MRNLSHGGRLALIRSVLQATPLHLLQVIHPPKSVLITIERIFNGFFWGSYNGRKHIHWSSWAKACFPVAEGGLGVRSLADYVRAFSMKLWWRFGASHPYGRSTCMVATVEICTRLLCLIIVIIPRFGIASVVFEMWPNLLSSGPWVKDSSVIPCLLHRSSARFLLQQARGIELWTESSTGDFSTKSAWEAIRQASPRRQLLADVWHRSLRPTISVFLWRLFQDRIPVDARMQKKGFSFPSKCQCCEAEETVSHLFIESAAVQGVAALCCHFWALPL</sequence>
<evidence type="ECO:0000313" key="2">
    <source>
        <dbReference type="EMBL" id="KAL0349283.1"/>
    </source>
</evidence>
<name>A0AAW2P2I8_9LAMI</name>
<gene>
    <name evidence="2" type="ORF">Sangu_1156100</name>
</gene>
<dbReference type="Pfam" id="PF13966">
    <property type="entry name" value="zf-RVT"/>
    <property type="match status" value="1"/>
</dbReference>
<dbReference type="AlphaFoldDB" id="A0AAW2P2I8"/>
<dbReference type="PANTHER" id="PTHR33116">
    <property type="entry name" value="REVERSE TRANSCRIPTASE ZINC-BINDING DOMAIN-CONTAINING PROTEIN-RELATED-RELATED"/>
    <property type="match status" value="1"/>
</dbReference>
<feature type="domain" description="Reverse transcriptase zinc-binding" evidence="1">
    <location>
        <begin position="182"/>
        <end position="261"/>
    </location>
</feature>
<accession>A0AAW2P2I8</accession>